<proteinExistence type="predicted"/>
<evidence type="ECO:0000313" key="3">
    <source>
        <dbReference type="Proteomes" id="UP000295066"/>
    </source>
</evidence>
<dbReference type="AlphaFoldDB" id="A0A4R8M4R4"/>
<dbReference type="InterPro" id="IPR041698">
    <property type="entry name" value="Methyltransf_25"/>
</dbReference>
<dbReference type="InterPro" id="IPR029063">
    <property type="entry name" value="SAM-dependent_MTases_sf"/>
</dbReference>
<dbReference type="SUPFAM" id="SSF53335">
    <property type="entry name" value="S-adenosyl-L-methionine-dependent methyltransferases"/>
    <property type="match status" value="1"/>
</dbReference>
<keyword evidence="2" id="KW-0489">Methyltransferase</keyword>
<comment type="caution">
    <text evidence="2">The sequence shown here is derived from an EMBL/GenBank/DDBJ whole genome shotgun (WGS) entry which is preliminary data.</text>
</comment>
<gene>
    <name evidence="2" type="ORF">C8D99_10996</name>
</gene>
<dbReference type="EMBL" id="SORI01000009">
    <property type="protein sequence ID" value="TDY60240.1"/>
    <property type="molecule type" value="Genomic_DNA"/>
</dbReference>
<dbReference type="Pfam" id="PF13649">
    <property type="entry name" value="Methyltransf_25"/>
    <property type="match status" value="1"/>
</dbReference>
<dbReference type="PANTHER" id="PTHR47739">
    <property type="entry name" value="TRNA1(VAL) (ADENINE(37)-N6)-METHYLTRANSFERASE"/>
    <property type="match status" value="1"/>
</dbReference>
<dbReference type="Proteomes" id="UP000295066">
    <property type="component" value="Unassembled WGS sequence"/>
</dbReference>
<dbReference type="GO" id="GO:0003676">
    <property type="term" value="F:nucleic acid binding"/>
    <property type="evidence" value="ECO:0007669"/>
    <property type="project" value="InterPro"/>
</dbReference>
<evidence type="ECO:0000313" key="2">
    <source>
        <dbReference type="EMBL" id="TDY60240.1"/>
    </source>
</evidence>
<name>A0A4R8M4R4_9BACT</name>
<reference evidence="2 3" key="1">
    <citation type="submission" date="2019-03" db="EMBL/GenBank/DDBJ databases">
        <title>Genomic Encyclopedia of Type Strains, Phase IV (KMG-IV): sequencing the most valuable type-strain genomes for metagenomic binning, comparative biology and taxonomic classification.</title>
        <authorList>
            <person name="Goeker M."/>
        </authorList>
    </citation>
    <scope>NUCLEOTIDE SEQUENCE [LARGE SCALE GENOMIC DNA]</scope>
    <source>
        <strain evidence="2 3">DSM 25964</strain>
    </source>
</reference>
<feature type="domain" description="Methyltransferase" evidence="1">
    <location>
        <begin position="46"/>
        <end position="119"/>
    </location>
</feature>
<accession>A0A4R8M4R4</accession>
<evidence type="ECO:0000259" key="1">
    <source>
        <dbReference type="Pfam" id="PF13649"/>
    </source>
</evidence>
<dbReference type="PANTHER" id="PTHR47739:SF1">
    <property type="entry name" value="TRNA1(VAL) (ADENINE(37)-N6)-METHYLTRANSFERASE"/>
    <property type="match status" value="1"/>
</dbReference>
<dbReference type="RefSeq" id="WP_133957698.1">
    <property type="nucleotide sequence ID" value="NZ_SORI01000009.1"/>
</dbReference>
<dbReference type="OrthoDB" id="9777257at2"/>
<dbReference type="Gene3D" id="3.40.50.150">
    <property type="entry name" value="Vaccinia Virus protein VP39"/>
    <property type="match status" value="1"/>
</dbReference>
<dbReference type="InterPro" id="IPR050210">
    <property type="entry name" value="tRNA_Adenine-N(6)_MTase"/>
</dbReference>
<dbReference type="GO" id="GO:0032259">
    <property type="term" value="P:methylation"/>
    <property type="evidence" value="ECO:0007669"/>
    <property type="project" value="UniProtKB-KW"/>
</dbReference>
<protein>
    <submittedName>
        <fullName evidence="2">tRNA1(Val) A37 N6-methylase TrmN6</fullName>
    </submittedName>
</protein>
<dbReference type="PROSITE" id="PS00092">
    <property type="entry name" value="N6_MTASE"/>
    <property type="match status" value="1"/>
</dbReference>
<dbReference type="InterPro" id="IPR002052">
    <property type="entry name" value="DNA_methylase_N6_adenine_CS"/>
</dbReference>
<dbReference type="CDD" id="cd02440">
    <property type="entry name" value="AdoMet_MTases"/>
    <property type="match status" value="1"/>
</dbReference>
<organism evidence="2 3">
    <name type="scientific">Aminivibrio pyruvatiphilus</name>
    <dbReference type="NCBI Taxonomy" id="1005740"/>
    <lineage>
        <taxon>Bacteria</taxon>
        <taxon>Thermotogati</taxon>
        <taxon>Synergistota</taxon>
        <taxon>Synergistia</taxon>
        <taxon>Synergistales</taxon>
        <taxon>Aminobacteriaceae</taxon>
        <taxon>Aminivibrio</taxon>
    </lineage>
</organism>
<dbReference type="GO" id="GO:0008168">
    <property type="term" value="F:methyltransferase activity"/>
    <property type="evidence" value="ECO:0007669"/>
    <property type="project" value="UniProtKB-KW"/>
</dbReference>
<sequence length="250" mass="26648">MTVTRDDLLYGALSLRQPAGGPRVNVDTILLAAYVRNTFPRSGGRVMELGCASGAVSLILALRFPSVTVTGLEIQEDLAALAEENALSNGLSGRVSVVRGDLRNSGTLFPAQSFDCVAMNPPYGEPGRGRPSASSSDRPARQGIWCSLSDLAGAGRHLLKHRGRMYVVFRAGRSAELISSLSEQGVEPKRVRFVHPLPGRKASVVLVEALRGGKPGMTVEPPLFIADGSGKYTEELLSAYTKEGLPCRSQ</sequence>
<keyword evidence="3" id="KW-1185">Reference proteome</keyword>
<keyword evidence="2" id="KW-0808">Transferase</keyword>